<organism evidence="6">
    <name type="scientific">Ananas comosus var. bracteatus</name>
    <name type="common">red pineapple</name>
    <dbReference type="NCBI Taxonomy" id="296719"/>
    <lineage>
        <taxon>Eukaryota</taxon>
        <taxon>Viridiplantae</taxon>
        <taxon>Streptophyta</taxon>
        <taxon>Embryophyta</taxon>
        <taxon>Tracheophyta</taxon>
        <taxon>Spermatophyta</taxon>
        <taxon>Magnoliopsida</taxon>
        <taxon>Liliopsida</taxon>
        <taxon>Poales</taxon>
        <taxon>Bromeliaceae</taxon>
        <taxon>Bromelioideae</taxon>
        <taxon>Ananas</taxon>
    </lineage>
</organism>
<dbReference type="InterPro" id="IPR003729">
    <property type="entry name" value="Bi_nuclease_dom"/>
</dbReference>
<dbReference type="PANTHER" id="PTHR15160:SF3">
    <property type="entry name" value="BIFUNCTIONAL NUCLEASE 1"/>
    <property type="match status" value="1"/>
</dbReference>
<evidence type="ECO:0000313" key="6">
    <source>
        <dbReference type="EMBL" id="CAD1823680.1"/>
    </source>
</evidence>
<dbReference type="GO" id="GO:0005634">
    <property type="term" value="C:nucleus"/>
    <property type="evidence" value="ECO:0007669"/>
    <property type="project" value="TreeGrafter"/>
</dbReference>
<evidence type="ECO:0000259" key="5">
    <source>
        <dbReference type="PROSITE" id="PS51658"/>
    </source>
</evidence>
<dbReference type="Gene3D" id="3.10.690.10">
    <property type="entry name" value="Bifunctional nuclease domain"/>
    <property type="match status" value="1"/>
</dbReference>
<dbReference type="AlphaFoldDB" id="A0A6V7NYK5"/>
<evidence type="ECO:0000256" key="4">
    <source>
        <dbReference type="SAM" id="MobiDB-lite"/>
    </source>
</evidence>
<feature type="compositionally biased region" description="Basic and acidic residues" evidence="4">
    <location>
        <begin position="177"/>
        <end position="188"/>
    </location>
</feature>
<feature type="region of interest" description="Disordered" evidence="4">
    <location>
        <begin position="169"/>
        <end position="188"/>
    </location>
</feature>
<proteinExistence type="inferred from homology"/>
<evidence type="ECO:0000256" key="1">
    <source>
        <dbReference type="ARBA" id="ARBA00009095"/>
    </source>
</evidence>
<sequence length="210" mass="23695">MEDGSDLLLPIIVLEMPSALLMAAVRNVQIARPTIYQVVKEMIEKMGYMVQLVRVTKRVHEAYFAQLYLAKVGDEKESISFDLRPSDAINMAVRCKVPIQVNRQLAYSDGMRVVEPSKVLVTANQSDGMLFTELDKPNGQPCSETKEFGLVKNMLIAAVEERYKDALNGETSFSSSDPRERTGHDSARRKMYIRQAVERYAPWSDATLCL</sequence>
<keyword evidence="2" id="KW-0378">Hydrolase</keyword>
<dbReference type="GO" id="GO:0030891">
    <property type="term" value="C:VCB complex"/>
    <property type="evidence" value="ECO:0007669"/>
    <property type="project" value="TreeGrafter"/>
</dbReference>
<dbReference type="GO" id="GO:0016567">
    <property type="term" value="P:protein ubiquitination"/>
    <property type="evidence" value="ECO:0007669"/>
    <property type="project" value="TreeGrafter"/>
</dbReference>
<gene>
    <name evidence="6" type="ORF">CB5_LOCUS6891</name>
</gene>
<dbReference type="SUPFAM" id="SSF103256">
    <property type="entry name" value="Hypothetical protein TM0160"/>
    <property type="match status" value="1"/>
</dbReference>
<dbReference type="Pfam" id="PF02577">
    <property type="entry name" value="BFN_dom"/>
    <property type="match status" value="1"/>
</dbReference>
<name>A0A6V7NYK5_ANACO</name>
<dbReference type="GO" id="GO:0004518">
    <property type="term" value="F:nuclease activity"/>
    <property type="evidence" value="ECO:0007669"/>
    <property type="project" value="UniProtKB-UniRule"/>
</dbReference>
<dbReference type="InterPro" id="IPR036104">
    <property type="entry name" value="BFN_sf"/>
</dbReference>
<dbReference type="PROSITE" id="PS51658">
    <property type="entry name" value="BFN"/>
    <property type="match status" value="1"/>
</dbReference>
<dbReference type="EMBL" id="LR862143">
    <property type="protein sequence ID" value="CAD1823680.1"/>
    <property type="molecule type" value="Genomic_DNA"/>
</dbReference>
<comment type="function">
    <text evidence="3">Bifunctional nuclease with both RNase and DNase activities. Involved in basal defense response. Participates in abscisic acid-derived callose deposition following infection by a necrotrophic pathogen.</text>
</comment>
<dbReference type="PANTHER" id="PTHR15160">
    <property type="entry name" value="VON HIPPEL-LINDAU PROTEIN"/>
    <property type="match status" value="1"/>
</dbReference>
<comment type="similarity">
    <text evidence="1">Belongs to the bifunctional nuclease family.</text>
</comment>
<accession>A0A6V7NYK5</accession>
<evidence type="ECO:0000256" key="2">
    <source>
        <dbReference type="ARBA" id="ARBA00022722"/>
    </source>
</evidence>
<evidence type="ECO:0000256" key="3">
    <source>
        <dbReference type="ARBA" id="ARBA00025428"/>
    </source>
</evidence>
<reference evidence="6" key="1">
    <citation type="submission" date="2020-07" db="EMBL/GenBank/DDBJ databases">
        <authorList>
            <person name="Lin J."/>
        </authorList>
    </citation>
    <scope>NUCLEOTIDE SEQUENCE</scope>
</reference>
<keyword evidence="2" id="KW-0540">Nuclease</keyword>
<feature type="domain" description="BFN" evidence="5">
    <location>
        <begin position="1"/>
        <end position="113"/>
    </location>
</feature>
<protein>
    <recommendedName>
        <fullName evidence="5">BFN domain-containing protein</fullName>
    </recommendedName>
</protein>